<protein>
    <submittedName>
        <fullName evidence="2">Uncharacterized protein</fullName>
    </submittedName>
</protein>
<name>A0A7R8XJZ9_9CRUS</name>
<dbReference type="Proteomes" id="UP000677054">
    <property type="component" value="Unassembled WGS sequence"/>
</dbReference>
<dbReference type="EMBL" id="LR901396">
    <property type="protein sequence ID" value="CAD7248513.1"/>
    <property type="molecule type" value="Genomic_DNA"/>
</dbReference>
<dbReference type="EMBL" id="CAJPEV010001879">
    <property type="protein sequence ID" value="CAG0894711.1"/>
    <property type="molecule type" value="Genomic_DNA"/>
</dbReference>
<evidence type="ECO:0000313" key="2">
    <source>
        <dbReference type="EMBL" id="CAD7248513.1"/>
    </source>
</evidence>
<proteinExistence type="predicted"/>
<reference evidence="2" key="1">
    <citation type="submission" date="2020-11" db="EMBL/GenBank/DDBJ databases">
        <authorList>
            <person name="Tran Van P."/>
        </authorList>
    </citation>
    <scope>NUCLEOTIDE SEQUENCE</scope>
</reference>
<accession>A0A7R8XJZ9</accession>
<organism evidence="2">
    <name type="scientific">Darwinula stevensoni</name>
    <dbReference type="NCBI Taxonomy" id="69355"/>
    <lineage>
        <taxon>Eukaryota</taxon>
        <taxon>Metazoa</taxon>
        <taxon>Ecdysozoa</taxon>
        <taxon>Arthropoda</taxon>
        <taxon>Crustacea</taxon>
        <taxon>Oligostraca</taxon>
        <taxon>Ostracoda</taxon>
        <taxon>Podocopa</taxon>
        <taxon>Podocopida</taxon>
        <taxon>Darwinulocopina</taxon>
        <taxon>Darwinuloidea</taxon>
        <taxon>Darwinulidae</taxon>
        <taxon>Darwinula</taxon>
    </lineage>
</organism>
<gene>
    <name evidence="2" type="ORF">DSTB1V02_LOCUS8325</name>
</gene>
<evidence type="ECO:0000313" key="3">
    <source>
        <dbReference type="Proteomes" id="UP000677054"/>
    </source>
</evidence>
<keyword evidence="3" id="KW-1185">Reference proteome</keyword>
<feature type="region of interest" description="Disordered" evidence="1">
    <location>
        <begin position="175"/>
        <end position="294"/>
    </location>
</feature>
<dbReference type="AlphaFoldDB" id="A0A7R8XJZ9"/>
<feature type="compositionally biased region" description="Basic residues" evidence="1">
    <location>
        <begin position="263"/>
        <end position="273"/>
    </location>
</feature>
<feature type="compositionally biased region" description="Acidic residues" evidence="1">
    <location>
        <begin position="204"/>
        <end position="245"/>
    </location>
</feature>
<sequence>MESEEKGPASNGVSMTPSAKETFFHRLYRDVPLVQTLWGKGCEIHKKAEERLPGYAWIVSGPVHDAAVSVSANLMHIPKVGEYDENGASGTWSTLLSALSQLSQPALLYYSKWMRLARRKVRTMRRMGRPGAEFEDAQESPTSKRLTWPVQALQEIFLAPLYLLGLKGREKEEIPLVPVHGDGGSPNRPVDAERTREDGREGERLDEEALDEEERLDEEALDEEERLDEEALDEETPDEEDEVVDPDYVRPFGCSLQKYRATPNRKKPQSKKQTKADDPSRRIGLSPTTEVRPLTTVRPLATVRSLTTVRPPTKEVRLLPLPNS</sequence>
<evidence type="ECO:0000256" key="1">
    <source>
        <dbReference type="SAM" id="MobiDB-lite"/>
    </source>
</evidence>
<feature type="compositionally biased region" description="Basic and acidic residues" evidence="1">
    <location>
        <begin position="190"/>
        <end position="203"/>
    </location>
</feature>